<protein>
    <recommendedName>
        <fullName evidence="13">SNARE protein</fullName>
    </recommendedName>
</protein>
<evidence type="ECO:0000256" key="6">
    <source>
        <dbReference type="ARBA" id="ARBA00023289"/>
    </source>
</evidence>
<reference evidence="11 12" key="1">
    <citation type="journal article" date="2024" name="BMC Biol.">
        <title>Comparative genomics of Ascetosporea gives new insight into the evolutionary basis for animal parasitism in Rhizaria.</title>
        <authorList>
            <person name="Hiltunen Thoren M."/>
            <person name="Onut-Brannstrom I."/>
            <person name="Alfjorden A."/>
            <person name="Peckova H."/>
            <person name="Swords F."/>
            <person name="Hooper C."/>
            <person name="Holzer A.S."/>
            <person name="Bass D."/>
            <person name="Burki F."/>
        </authorList>
    </citation>
    <scope>NUCLEOTIDE SEQUENCE [LARGE SCALE GENOMIC DNA]</scope>
    <source>
        <strain evidence="11">20-A016</strain>
    </source>
</reference>
<dbReference type="Proteomes" id="UP001439008">
    <property type="component" value="Unassembled WGS sequence"/>
</dbReference>
<evidence type="ECO:0000259" key="10">
    <source>
        <dbReference type="PROSITE" id="PS50892"/>
    </source>
</evidence>
<evidence type="ECO:0008006" key="13">
    <source>
        <dbReference type="Google" id="ProtNLM"/>
    </source>
</evidence>
<comment type="subcellular location">
    <subcellularLocation>
        <location evidence="7">Endomembrane system</location>
        <topology evidence="7">Lipid-anchor</topology>
        <orientation evidence="7">Cytoplasmic side</orientation>
    </subcellularLocation>
</comment>
<proteinExistence type="inferred from homology"/>
<evidence type="ECO:0000256" key="7">
    <source>
        <dbReference type="ARBA" id="ARBA00046278"/>
    </source>
</evidence>
<comment type="caution">
    <text evidence="11">The sequence shown here is derived from an EMBL/GenBank/DDBJ whole genome shotgun (WGS) entry which is preliminary data.</text>
</comment>
<keyword evidence="2" id="KW-0488">Methylation</keyword>
<evidence type="ECO:0000313" key="12">
    <source>
        <dbReference type="Proteomes" id="UP001439008"/>
    </source>
</evidence>
<dbReference type="Gene3D" id="3.30.450.50">
    <property type="entry name" value="Longin domain"/>
    <property type="match status" value="1"/>
</dbReference>
<keyword evidence="5" id="KW-0449">Lipoprotein</keyword>
<evidence type="ECO:0000259" key="9">
    <source>
        <dbReference type="PROSITE" id="PS50859"/>
    </source>
</evidence>
<dbReference type="PROSITE" id="PS50892">
    <property type="entry name" value="V_SNARE"/>
    <property type="match status" value="1"/>
</dbReference>
<keyword evidence="8" id="KW-0175">Coiled coil</keyword>
<dbReference type="Pfam" id="PF00957">
    <property type="entry name" value="Synaptobrevin"/>
    <property type="match status" value="1"/>
</dbReference>
<dbReference type="Gene3D" id="1.20.5.110">
    <property type="match status" value="1"/>
</dbReference>
<dbReference type="EMBL" id="JBDODL010001822">
    <property type="protein sequence ID" value="MES1921828.1"/>
    <property type="molecule type" value="Genomic_DNA"/>
</dbReference>
<name>A0ABV2AQ79_9EUKA</name>
<organism evidence="11 12">
    <name type="scientific">Bonamia ostreae</name>
    <dbReference type="NCBI Taxonomy" id="126728"/>
    <lineage>
        <taxon>Eukaryota</taxon>
        <taxon>Sar</taxon>
        <taxon>Rhizaria</taxon>
        <taxon>Endomyxa</taxon>
        <taxon>Ascetosporea</taxon>
        <taxon>Haplosporida</taxon>
        <taxon>Bonamia</taxon>
    </lineage>
</organism>
<evidence type="ECO:0000256" key="3">
    <source>
        <dbReference type="ARBA" id="ARBA00023136"/>
    </source>
</evidence>
<evidence type="ECO:0000313" key="11">
    <source>
        <dbReference type="EMBL" id="MES1921828.1"/>
    </source>
</evidence>
<dbReference type="PANTHER" id="PTHR45806:SF1">
    <property type="entry name" value="SYNAPTOBREVIN HOMOLOG YKT6"/>
    <property type="match status" value="1"/>
</dbReference>
<evidence type="ECO:0000256" key="4">
    <source>
        <dbReference type="ARBA" id="ARBA00023139"/>
    </source>
</evidence>
<gene>
    <name evidence="11" type="ORF">MHBO_003365</name>
</gene>
<keyword evidence="3" id="KW-0472">Membrane</keyword>
<evidence type="ECO:0000256" key="2">
    <source>
        <dbReference type="ARBA" id="ARBA00022481"/>
    </source>
</evidence>
<dbReference type="InterPro" id="IPR011012">
    <property type="entry name" value="Longin-like_dom_sf"/>
</dbReference>
<dbReference type="InterPro" id="IPR010908">
    <property type="entry name" value="Longin_dom"/>
</dbReference>
<keyword evidence="4" id="KW-0564">Palmitate</keyword>
<dbReference type="PROSITE" id="PS50859">
    <property type="entry name" value="LONGIN"/>
    <property type="match status" value="1"/>
</dbReference>
<dbReference type="SMART" id="SM01270">
    <property type="entry name" value="Longin"/>
    <property type="match status" value="1"/>
</dbReference>
<dbReference type="SUPFAM" id="SSF64356">
    <property type="entry name" value="SNARE-like"/>
    <property type="match status" value="1"/>
</dbReference>
<feature type="domain" description="V-SNARE coiled-coil homology" evidence="10">
    <location>
        <begin position="152"/>
        <end position="212"/>
    </location>
</feature>
<dbReference type="SUPFAM" id="SSF58038">
    <property type="entry name" value="SNARE fusion complex"/>
    <property type="match status" value="1"/>
</dbReference>
<comment type="similarity">
    <text evidence="1">Belongs to the synaptobrevin family.</text>
</comment>
<dbReference type="CDD" id="cd14824">
    <property type="entry name" value="Longin"/>
    <property type="match status" value="1"/>
</dbReference>
<dbReference type="InterPro" id="IPR042855">
    <property type="entry name" value="V_SNARE_CC"/>
</dbReference>
<accession>A0ABV2AQ79</accession>
<keyword evidence="12" id="KW-1185">Reference proteome</keyword>
<evidence type="ECO:0000256" key="5">
    <source>
        <dbReference type="ARBA" id="ARBA00023288"/>
    </source>
</evidence>
<dbReference type="PANTHER" id="PTHR45806">
    <property type="entry name" value="SYNAPTOBREVIN HOMOLOG YKT6"/>
    <property type="match status" value="1"/>
</dbReference>
<evidence type="ECO:0000256" key="1">
    <source>
        <dbReference type="ARBA" id="ARBA00008025"/>
    </source>
</evidence>
<sequence>MAEKIQILYLGIFHKNAAEKPIKLGSVEELSSFGWLQRRSVREHLLFISRLLIENIGFEERQKIAMKDFPFLAHVFVQNNGLSGILVTNNQYPERVAFEVINKALLFFEEETFKNDNKDKTDFKTFSTDQQLKTELLQELMDRFQKPEEADKLLLLGTELEKIENIMNNNIDNLLGLGRNLDDLIKDSEDLSMMSKMFAQNAKKNNQCCRLY</sequence>
<evidence type="ECO:0000256" key="8">
    <source>
        <dbReference type="PROSITE-ProRule" id="PRU00290"/>
    </source>
</evidence>
<feature type="domain" description="Longin" evidence="9">
    <location>
        <begin position="12"/>
        <end position="136"/>
    </location>
</feature>
<keyword evidence="6" id="KW-0636">Prenylation</keyword>